<dbReference type="PROSITE" id="PS51257">
    <property type="entry name" value="PROKAR_LIPOPROTEIN"/>
    <property type="match status" value="1"/>
</dbReference>
<feature type="domain" description="DUF4296" evidence="1">
    <location>
        <begin position="26"/>
        <end position="115"/>
    </location>
</feature>
<gene>
    <name evidence="2" type="ORF">DF182_08720</name>
</gene>
<protein>
    <recommendedName>
        <fullName evidence="1">DUF4296 domain-containing protein</fullName>
    </recommendedName>
</protein>
<sequence length="159" mass="18300">MNNSFKALITGLIILTASCGEPGNVPKQYIGKDEMSRILVDMTLADAYGNEVSAETLRLPDSLRQEKIKILYKQVLDLHHVSVKDFMTSYNWYEMHPDRLKDVFEKVQADIDMRRNKLGNPSDENAPVMFRLKSFFPHADKAFLVHTSDTVRPFIKRQP</sequence>
<evidence type="ECO:0000313" key="2">
    <source>
        <dbReference type="EMBL" id="RBL92645.1"/>
    </source>
</evidence>
<organism evidence="2 3">
    <name type="scientific">Chitinophaga flava</name>
    <dbReference type="NCBI Taxonomy" id="2259036"/>
    <lineage>
        <taxon>Bacteria</taxon>
        <taxon>Pseudomonadati</taxon>
        <taxon>Bacteroidota</taxon>
        <taxon>Chitinophagia</taxon>
        <taxon>Chitinophagales</taxon>
        <taxon>Chitinophagaceae</taxon>
        <taxon>Chitinophaga</taxon>
    </lineage>
</organism>
<evidence type="ECO:0000313" key="3">
    <source>
        <dbReference type="Proteomes" id="UP000253410"/>
    </source>
</evidence>
<dbReference type="OrthoDB" id="655149at2"/>
<accession>A0A365Y421</accession>
<evidence type="ECO:0000259" key="1">
    <source>
        <dbReference type="Pfam" id="PF14129"/>
    </source>
</evidence>
<dbReference type="Pfam" id="PF14129">
    <property type="entry name" value="DUF4296"/>
    <property type="match status" value="1"/>
</dbReference>
<name>A0A365Y421_9BACT</name>
<keyword evidence="3" id="KW-1185">Reference proteome</keyword>
<reference evidence="2 3" key="1">
    <citation type="submission" date="2018-05" db="EMBL/GenBank/DDBJ databases">
        <title>Chitinophaga sp. K3CV102501T nov., isolated from isolated from a monsoon evergreen broad-leaved forest soil.</title>
        <authorList>
            <person name="Lv Y."/>
        </authorList>
    </citation>
    <scope>NUCLEOTIDE SEQUENCE [LARGE SCALE GENOMIC DNA]</scope>
    <source>
        <strain evidence="2 3">GDMCC 1.1325</strain>
    </source>
</reference>
<proteinExistence type="predicted"/>
<dbReference type="EMBL" id="QFFJ01000001">
    <property type="protein sequence ID" value="RBL92645.1"/>
    <property type="molecule type" value="Genomic_DNA"/>
</dbReference>
<dbReference type="Proteomes" id="UP000253410">
    <property type="component" value="Unassembled WGS sequence"/>
</dbReference>
<dbReference type="RefSeq" id="WP_113615246.1">
    <property type="nucleotide sequence ID" value="NZ_QFFJ01000001.1"/>
</dbReference>
<dbReference type="AlphaFoldDB" id="A0A365Y421"/>
<dbReference type="InterPro" id="IPR025381">
    <property type="entry name" value="DUF4296"/>
</dbReference>
<comment type="caution">
    <text evidence="2">The sequence shown here is derived from an EMBL/GenBank/DDBJ whole genome shotgun (WGS) entry which is preliminary data.</text>
</comment>